<feature type="region of interest" description="Disordered" evidence="1">
    <location>
        <begin position="106"/>
        <end position="145"/>
    </location>
</feature>
<feature type="compositionally biased region" description="Basic and acidic residues" evidence="1">
    <location>
        <begin position="109"/>
        <end position="119"/>
    </location>
</feature>
<feature type="compositionally biased region" description="Basic and acidic residues" evidence="1">
    <location>
        <begin position="24"/>
        <end position="41"/>
    </location>
</feature>
<feature type="region of interest" description="Disordered" evidence="1">
    <location>
        <begin position="199"/>
        <end position="218"/>
    </location>
</feature>
<name>A0A2B4SD27_STYPI</name>
<protein>
    <submittedName>
        <fullName evidence="2">Uncharacterized protein</fullName>
    </submittedName>
</protein>
<keyword evidence="3" id="KW-1185">Reference proteome</keyword>
<feature type="compositionally biased region" description="Basic and acidic residues" evidence="1">
    <location>
        <begin position="1"/>
        <end position="10"/>
    </location>
</feature>
<organism evidence="2 3">
    <name type="scientific">Stylophora pistillata</name>
    <name type="common">Smooth cauliflower coral</name>
    <dbReference type="NCBI Taxonomy" id="50429"/>
    <lineage>
        <taxon>Eukaryota</taxon>
        <taxon>Metazoa</taxon>
        <taxon>Cnidaria</taxon>
        <taxon>Anthozoa</taxon>
        <taxon>Hexacorallia</taxon>
        <taxon>Scleractinia</taxon>
        <taxon>Astrocoeniina</taxon>
        <taxon>Pocilloporidae</taxon>
        <taxon>Stylophora</taxon>
    </lineage>
</organism>
<comment type="caution">
    <text evidence="2">The sequence shown here is derived from an EMBL/GenBank/DDBJ whole genome shotgun (WGS) entry which is preliminary data.</text>
</comment>
<dbReference type="AlphaFoldDB" id="A0A2B4SD27"/>
<dbReference type="Proteomes" id="UP000225706">
    <property type="component" value="Unassembled WGS sequence"/>
</dbReference>
<sequence>MNNELRDPLDRVSNSLRRAVSINKSKETDLRSTMKSIQQERRRSFNSWSLRQEKFLRAKQNLVPPILFDQPSQLESSPNSDAYQQIKTRKRRITFVKAVAPVTLSGDNGKSRTVDEKSTPKVPNIAEDRNIDRKKRKKSKSQVLPPVITLANSSRFFQEQNKPRRFSRDNRQVYSSSLNENNHDNTEITDKERVRARKLSTVTSPSERKQQDTLSITDGLSQVHSKGFRTEVTTRRISFIPLPRIEEKGITSSEEINESPKINAQRKDSKLSNPENSPKTTATEEDGGKQRARARWKIVRDSLPKITTSKKTDKNKLSMLELTKLFEEIRECRYLRVGSNSRFTDHTSHSSNLCKCLACSIRDRNKLKNHLSAPD</sequence>
<reference evidence="3" key="1">
    <citation type="journal article" date="2017" name="bioRxiv">
        <title>Comparative analysis of the genomes of Stylophora pistillata and Acropora digitifera provides evidence for extensive differences between species of corals.</title>
        <authorList>
            <person name="Voolstra C.R."/>
            <person name="Li Y."/>
            <person name="Liew Y.J."/>
            <person name="Baumgarten S."/>
            <person name="Zoccola D."/>
            <person name="Flot J.-F."/>
            <person name="Tambutte S."/>
            <person name="Allemand D."/>
            <person name="Aranda M."/>
        </authorList>
    </citation>
    <scope>NUCLEOTIDE SEQUENCE [LARGE SCALE GENOMIC DNA]</scope>
</reference>
<feature type="region of interest" description="Disordered" evidence="1">
    <location>
        <begin position="1"/>
        <end position="41"/>
    </location>
</feature>
<gene>
    <name evidence="2" type="ORF">AWC38_SpisGene6713</name>
</gene>
<proteinExistence type="predicted"/>
<evidence type="ECO:0000313" key="2">
    <source>
        <dbReference type="EMBL" id="PFX28584.1"/>
    </source>
</evidence>
<evidence type="ECO:0000256" key="1">
    <source>
        <dbReference type="SAM" id="MobiDB-lite"/>
    </source>
</evidence>
<accession>A0A2B4SD27</accession>
<feature type="compositionally biased region" description="Polar residues" evidence="1">
    <location>
        <begin position="271"/>
        <end position="281"/>
    </location>
</feature>
<dbReference type="EMBL" id="LSMT01000081">
    <property type="protein sequence ID" value="PFX28584.1"/>
    <property type="molecule type" value="Genomic_DNA"/>
</dbReference>
<feature type="region of interest" description="Disordered" evidence="1">
    <location>
        <begin position="250"/>
        <end position="293"/>
    </location>
</feature>
<evidence type="ECO:0000313" key="3">
    <source>
        <dbReference type="Proteomes" id="UP000225706"/>
    </source>
</evidence>